<name>I1BST8_RHIO9</name>
<feature type="domain" description="Major facilitator superfamily (MFS) profile" evidence="8">
    <location>
        <begin position="217"/>
        <end position="405"/>
    </location>
</feature>
<proteinExistence type="inferred from homology"/>
<dbReference type="eggNOG" id="ENOG502QU6M">
    <property type="taxonomic scope" value="Eukaryota"/>
</dbReference>
<dbReference type="PROSITE" id="PS50850">
    <property type="entry name" value="MFS"/>
    <property type="match status" value="1"/>
</dbReference>
<feature type="transmembrane region" description="Helical" evidence="7">
    <location>
        <begin position="370"/>
        <end position="391"/>
    </location>
</feature>
<dbReference type="PANTHER" id="PTHR23514">
    <property type="entry name" value="BYPASS OF STOP CODON PROTEIN 6"/>
    <property type="match status" value="1"/>
</dbReference>
<dbReference type="InterPro" id="IPR020846">
    <property type="entry name" value="MFS_dom"/>
</dbReference>
<dbReference type="STRING" id="246409.I1BST8"/>
<dbReference type="Proteomes" id="UP000009138">
    <property type="component" value="Unassembled WGS sequence"/>
</dbReference>
<dbReference type="Pfam" id="PF07690">
    <property type="entry name" value="MFS_1"/>
    <property type="match status" value="1"/>
</dbReference>
<dbReference type="VEuPathDB" id="FungiDB:RO3G_03973"/>
<gene>
    <name evidence="9" type="ORF">RO3G_03973</name>
</gene>
<dbReference type="InterPro" id="IPR036259">
    <property type="entry name" value="MFS_trans_sf"/>
</dbReference>
<evidence type="ECO:0000256" key="4">
    <source>
        <dbReference type="ARBA" id="ARBA00022692"/>
    </source>
</evidence>
<dbReference type="RefSeq" id="XP_067514664.1">
    <property type="nucleotide sequence ID" value="XM_067658563.1"/>
</dbReference>
<accession>I1BST8</accession>
<feature type="transmembrane region" description="Helical" evidence="7">
    <location>
        <begin position="115"/>
        <end position="144"/>
    </location>
</feature>
<organism evidence="9 10">
    <name type="scientific">Rhizopus delemar (strain RA 99-880 / ATCC MYA-4621 / FGSC 9543 / NRRL 43880)</name>
    <name type="common">Mucormycosis agent</name>
    <name type="synonym">Rhizopus arrhizus var. delemar</name>
    <dbReference type="NCBI Taxonomy" id="246409"/>
    <lineage>
        <taxon>Eukaryota</taxon>
        <taxon>Fungi</taxon>
        <taxon>Fungi incertae sedis</taxon>
        <taxon>Mucoromycota</taxon>
        <taxon>Mucoromycotina</taxon>
        <taxon>Mucoromycetes</taxon>
        <taxon>Mucorales</taxon>
        <taxon>Mucorineae</taxon>
        <taxon>Rhizopodaceae</taxon>
        <taxon>Rhizopus</taxon>
    </lineage>
</organism>
<dbReference type="FunFam" id="1.20.1250.20:FF:000286">
    <property type="entry name" value="MFS efflux transporter"/>
    <property type="match status" value="1"/>
</dbReference>
<protein>
    <recommendedName>
        <fullName evidence="8">Major facilitator superfamily (MFS) profile domain-containing protein</fullName>
    </recommendedName>
</protein>
<dbReference type="AlphaFoldDB" id="I1BST8"/>
<feature type="transmembrane region" description="Helical" evidence="7">
    <location>
        <begin position="283"/>
        <end position="305"/>
    </location>
</feature>
<feature type="transmembrane region" description="Helical" evidence="7">
    <location>
        <begin position="38"/>
        <end position="60"/>
    </location>
</feature>
<dbReference type="EMBL" id="CH476733">
    <property type="protein sequence ID" value="EIE79268.1"/>
    <property type="molecule type" value="Genomic_DNA"/>
</dbReference>
<dbReference type="GO" id="GO:0012505">
    <property type="term" value="C:endomembrane system"/>
    <property type="evidence" value="ECO:0007669"/>
    <property type="project" value="UniProtKB-SubCell"/>
</dbReference>
<evidence type="ECO:0000313" key="10">
    <source>
        <dbReference type="Proteomes" id="UP000009138"/>
    </source>
</evidence>
<evidence type="ECO:0000256" key="6">
    <source>
        <dbReference type="ARBA" id="ARBA00023136"/>
    </source>
</evidence>
<dbReference type="PANTHER" id="PTHR23514:SF3">
    <property type="entry name" value="BYPASS OF STOP CODON PROTEIN 6"/>
    <property type="match status" value="1"/>
</dbReference>
<dbReference type="GO" id="GO:0022857">
    <property type="term" value="F:transmembrane transporter activity"/>
    <property type="evidence" value="ECO:0007669"/>
    <property type="project" value="InterPro"/>
</dbReference>
<evidence type="ECO:0000313" key="9">
    <source>
        <dbReference type="EMBL" id="EIE79268.1"/>
    </source>
</evidence>
<dbReference type="GO" id="GO:0016020">
    <property type="term" value="C:membrane"/>
    <property type="evidence" value="ECO:0007669"/>
    <property type="project" value="TreeGrafter"/>
</dbReference>
<dbReference type="InterPro" id="IPR011701">
    <property type="entry name" value="MFS"/>
</dbReference>
<feature type="transmembrane region" description="Helical" evidence="7">
    <location>
        <begin position="208"/>
        <end position="229"/>
    </location>
</feature>
<comment type="subcellular location">
    <subcellularLocation>
        <location evidence="1">Endomembrane system</location>
        <topology evidence="1">Multi-pass membrane protein</topology>
    </subcellularLocation>
</comment>
<evidence type="ECO:0000259" key="8">
    <source>
        <dbReference type="PROSITE" id="PS50850"/>
    </source>
</evidence>
<keyword evidence="5 7" id="KW-1133">Transmembrane helix</keyword>
<evidence type="ECO:0000256" key="3">
    <source>
        <dbReference type="ARBA" id="ARBA00022448"/>
    </source>
</evidence>
<evidence type="ECO:0000256" key="5">
    <source>
        <dbReference type="ARBA" id="ARBA00022989"/>
    </source>
</evidence>
<feature type="transmembrane region" description="Helical" evidence="7">
    <location>
        <begin position="343"/>
        <end position="364"/>
    </location>
</feature>
<dbReference type="OMA" id="QANLGWY"/>
<feature type="transmembrane region" description="Helical" evidence="7">
    <location>
        <begin position="311"/>
        <end position="331"/>
    </location>
</feature>
<dbReference type="InterPro" id="IPR051788">
    <property type="entry name" value="MFS_Transporter"/>
</dbReference>
<keyword evidence="6 7" id="KW-0472">Membrane</keyword>
<keyword evidence="3" id="KW-0813">Transport</keyword>
<comment type="similarity">
    <text evidence="2">Belongs to the major facilitator superfamily.</text>
</comment>
<sequence>MDDIPSAFVDENTPLIHRDQTEERQETLKDLKGHIKPLLSAFYMIVVAGLNDGTLGSIIPRVKQYYDIPNETVSLLFLCSSIGFFTSALMNGFIVHRIGQLNTIYMGSCLQLSSYLILMMGFPFPVMAAAMVCTGLGTAVYGVGAMISPLVATFLLEHNLSWKGMYIFLTIASAINVVGVIIGFMGVQLEEEESADQDVDSKQSRKELTKAAILHPMTIIGSLYILIYVGDEVVMGGWGYTYLTEGRHGDPISMGRVISTYWAGLASGRILLGYLAGKFGEKLMITIFTAMIVGCLSIMIVSADIVVNSSALISIGLLLGPMFPTTISIASKVLPRSYHTTSLGFISALGAGGAAFFPFITGIISGKFGILSMPYACAVMTIGMIILWAMVPSDKPFFAYFHKKK</sequence>
<dbReference type="InParanoid" id="I1BST8"/>
<evidence type="ECO:0000256" key="1">
    <source>
        <dbReference type="ARBA" id="ARBA00004127"/>
    </source>
</evidence>
<dbReference type="Gene3D" id="1.20.1250.20">
    <property type="entry name" value="MFS general substrate transporter like domains"/>
    <property type="match status" value="1"/>
</dbReference>
<dbReference type="OrthoDB" id="413079at2759"/>
<evidence type="ECO:0000256" key="2">
    <source>
        <dbReference type="ARBA" id="ARBA00008335"/>
    </source>
</evidence>
<reference evidence="9 10" key="1">
    <citation type="journal article" date="2009" name="PLoS Genet.">
        <title>Genomic analysis of the basal lineage fungus Rhizopus oryzae reveals a whole-genome duplication.</title>
        <authorList>
            <person name="Ma L.-J."/>
            <person name="Ibrahim A.S."/>
            <person name="Skory C."/>
            <person name="Grabherr M.G."/>
            <person name="Burger G."/>
            <person name="Butler M."/>
            <person name="Elias M."/>
            <person name="Idnurm A."/>
            <person name="Lang B.F."/>
            <person name="Sone T."/>
            <person name="Abe A."/>
            <person name="Calvo S.E."/>
            <person name="Corrochano L.M."/>
            <person name="Engels R."/>
            <person name="Fu J."/>
            <person name="Hansberg W."/>
            <person name="Kim J.-M."/>
            <person name="Kodira C.D."/>
            <person name="Koehrsen M.J."/>
            <person name="Liu B."/>
            <person name="Miranda-Saavedra D."/>
            <person name="O'Leary S."/>
            <person name="Ortiz-Castellanos L."/>
            <person name="Poulter R."/>
            <person name="Rodriguez-Romero J."/>
            <person name="Ruiz-Herrera J."/>
            <person name="Shen Y.-Q."/>
            <person name="Zeng Q."/>
            <person name="Galagan J."/>
            <person name="Birren B.W."/>
            <person name="Cuomo C.A."/>
            <person name="Wickes B.L."/>
        </authorList>
    </citation>
    <scope>NUCLEOTIDE SEQUENCE [LARGE SCALE GENOMIC DNA]</scope>
    <source>
        <strain evidence="10">RA 99-880 / ATCC MYA-4621 / FGSC 9543 / NRRL 43880</strain>
    </source>
</reference>
<keyword evidence="4 7" id="KW-0812">Transmembrane</keyword>
<dbReference type="SUPFAM" id="SSF103473">
    <property type="entry name" value="MFS general substrate transporter"/>
    <property type="match status" value="1"/>
</dbReference>
<feature type="transmembrane region" description="Helical" evidence="7">
    <location>
        <begin position="72"/>
        <end position="94"/>
    </location>
</feature>
<dbReference type="GeneID" id="93610944"/>
<evidence type="ECO:0000256" key="7">
    <source>
        <dbReference type="SAM" id="Phobius"/>
    </source>
</evidence>
<feature type="transmembrane region" description="Helical" evidence="7">
    <location>
        <begin position="164"/>
        <end position="187"/>
    </location>
</feature>
<keyword evidence="10" id="KW-1185">Reference proteome</keyword>